<dbReference type="OrthoDB" id="750178at2"/>
<keyword evidence="2" id="KW-0201">Cytochrome c-type biogenesis</keyword>
<gene>
    <name evidence="7" type="ORF">CCY01nite_09530</name>
</gene>
<feature type="chain" id="PRO_5022126477" evidence="5">
    <location>
        <begin position="20"/>
        <end position="381"/>
    </location>
</feature>
<dbReference type="GO" id="GO:0030313">
    <property type="term" value="C:cell envelope"/>
    <property type="evidence" value="ECO:0007669"/>
    <property type="project" value="UniProtKB-SubCell"/>
</dbReference>
<comment type="subcellular location">
    <subcellularLocation>
        <location evidence="1">Cell envelope</location>
    </subcellularLocation>
</comment>
<keyword evidence="4" id="KW-0676">Redox-active center</keyword>
<dbReference type="AlphaFoldDB" id="A0A512RG62"/>
<name>A0A512RG62_9BACT</name>
<evidence type="ECO:0000313" key="7">
    <source>
        <dbReference type="EMBL" id="GEP94693.1"/>
    </source>
</evidence>
<dbReference type="PANTHER" id="PTHR42852:SF6">
    <property type="entry name" value="THIOL:DISULFIDE INTERCHANGE PROTEIN DSBE"/>
    <property type="match status" value="1"/>
</dbReference>
<dbReference type="InterPro" id="IPR000866">
    <property type="entry name" value="AhpC/TSA"/>
</dbReference>
<dbReference type="Gene3D" id="3.40.30.10">
    <property type="entry name" value="Glutaredoxin"/>
    <property type="match status" value="1"/>
</dbReference>
<feature type="signal peptide" evidence="5">
    <location>
        <begin position="1"/>
        <end position="19"/>
    </location>
</feature>
<dbReference type="RefSeq" id="WP_146858311.1">
    <property type="nucleotide sequence ID" value="NZ_BKAU01000001.1"/>
</dbReference>
<evidence type="ECO:0000256" key="5">
    <source>
        <dbReference type="SAM" id="SignalP"/>
    </source>
</evidence>
<evidence type="ECO:0000256" key="3">
    <source>
        <dbReference type="ARBA" id="ARBA00023157"/>
    </source>
</evidence>
<dbReference type="EMBL" id="BKAU01000001">
    <property type="protein sequence ID" value="GEP94693.1"/>
    <property type="molecule type" value="Genomic_DNA"/>
</dbReference>
<comment type="caution">
    <text evidence="7">The sequence shown here is derived from an EMBL/GenBank/DDBJ whole genome shotgun (WGS) entry which is preliminary data.</text>
</comment>
<dbReference type="PANTHER" id="PTHR42852">
    <property type="entry name" value="THIOL:DISULFIDE INTERCHANGE PROTEIN DSBE"/>
    <property type="match status" value="1"/>
</dbReference>
<dbReference type="GO" id="GO:0016209">
    <property type="term" value="F:antioxidant activity"/>
    <property type="evidence" value="ECO:0007669"/>
    <property type="project" value="InterPro"/>
</dbReference>
<evidence type="ECO:0000313" key="8">
    <source>
        <dbReference type="Proteomes" id="UP000321436"/>
    </source>
</evidence>
<dbReference type="PROSITE" id="PS00194">
    <property type="entry name" value="THIOREDOXIN_1"/>
    <property type="match status" value="1"/>
</dbReference>
<dbReference type="InterPro" id="IPR036249">
    <property type="entry name" value="Thioredoxin-like_sf"/>
</dbReference>
<organism evidence="7 8">
    <name type="scientific">Chitinophaga cymbidii</name>
    <dbReference type="NCBI Taxonomy" id="1096750"/>
    <lineage>
        <taxon>Bacteria</taxon>
        <taxon>Pseudomonadati</taxon>
        <taxon>Bacteroidota</taxon>
        <taxon>Chitinophagia</taxon>
        <taxon>Chitinophagales</taxon>
        <taxon>Chitinophagaceae</taxon>
        <taxon>Chitinophaga</taxon>
    </lineage>
</organism>
<dbReference type="GO" id="GO:0017004">
    <property type="term" value="P:cytochrome complex assembly"/>
    <property type="evidence" value="ECO:0007669"/>
    <property type="project" value="UniProtKB-KW"/>
</dbReference>
<evidence type="ECO:0000256" key="2">
    <source>
        <dbReference type="ARBA" id="ARBA00022748"/>
    </source>
</evidence>
<proteinExistence type="predicted"/>
<dbReference type="Pfam" id="PF00578">
    <property type="entry name" value="AhpC-TSA"/>
    <property type="match status" value="1"/>
</dbReference>
<evidence type="ECO:0000256" key="1">
    <source>
        <dbReference type="ARBA" id="ARBA00004196"/>
    </source>
</evidence>
<dbReference type="Proteomes" id="UP000321436">
    <property type="component" value="Unassembled WGS sequence"/>
</dbReference>
<accession>A0A512RG62</accession>
<evidence type="ECO:0000259" key="6">
    <source>
        <dbReference type="PROSITE" id="PS51352"/>
    </source>
</evidence>
<dbReference type="GO" id="GO:0016491">
    <property type="term" value="F:oxidoreductase activity"/>
    <property type="evidence" value="ECO:0007669"/>
    <property type="project" value="InterPro"/>
</dbReference>
<keyword evidence="8" id="KW-1185">Reference proteome</keyword>
<dbReference type="SUPFAM" id="SSF52833">
    <property type="entry name" value="Thioredoxin-like"/>
    <property type="match status" value="1"/>
</dbReference>
<keyword evidence="5" id="KW-0732">Signal</keyword>
<keyword evidence="3" id="KW-1015">Disulfide bond</keyword>
<reference evidence="7 8" key="1">
    <citation type="submission" date="2019-07" db="EMBL/GenBank/DDBJ databases">
        <title>Whole genome shotgun sequence of Chitinophaga cymbidii NBRC 109752.</title>
        <authorList>
            <person name="Hosoyama A."/>
            <person name="Uohara A."/>
            <person name="Ohji S."/>
            <person name="Ichikawa N."/>
        </authorList>
    </citation>
    <scope>NUCLEOTIDE SEQUENCE [LARGE SCALE GENOMIC DNA]</scope>
    <source>
        <strain evidence="7 8">NBRC 109752</strain>
    </source>
</reference>
<dbReference type="PROSITE" id="PS51352">
    <property type="entry name" value="THIOREDOXIN_2"/>
    <property type="match status" value="1"/>
</dbReference>
<sequence>MKKALLLFFILGNVVVCHAQFVLDGKMTARNINKIYLSYTDSKGARKSDSSLVRNGSFRFSGDIKEPTISMLSTALNARMDQANMATIVLEPAAMKVTIGQDDFKNVMVTGSRSHAEYASVNDQMQKIRARWQVVMDTLSAVNKRSNFAFQELKNWVLKPYNAEIDEVQNSFLKAHPTSYMAAYFLRVKAGELSADSLNKIFARFPLKVQQSSFGKAIAEELERKKKGVPGVVAPAIAKTDIDGKLLRLSDYKGKYVLLDFWASWCLPCRKGNPHLKELYAHYKSKGFEIIGVSDDDRKHDAWRKAVADDGIGMWKHVLRGLDMEKRMRNESNPDDLSEAYGIRTLPTKILIDRNGVIVGRYNGGSEDDAALDAKLAEVMP</sequence>
<dbReference type="Pfam" id="PF14289">
    <property type="entry name" value="DUF4369"/>
    <property type="match status" value="1"/>
</dbReference>
<protein>
    <submittedName>
        <fullName evidence="7">Thiol:disulfide interchange protein</fullName>
    </submittedName>
</protein>
<evidence type="ECO:0000256" key="4">
    <source>
        <dbReference type="ARBA" id="ARBA00023284"/>
    </source>
</evidence>
<dbReference type="InterPro" id="IPR013766">
    <property type="entry name" value="Thioredoxin_domain"/>
</dbReference>
<dbReference type="CDD" id="cd02966">
    <property type="entry name" value="TlpA_like_family"/>
    <property type="match status" value="1"/>
</dbReference>
<dbReference type="InterPro" id="IPR017937">
    <property type="entry name" value="Thioredoxin_CS"/>
</dbReference>
<dbReference type="InterPro" id="IPR050553">
    <property type="entry name" value="Thioredoxin_ResA/DsbE_sf"/>
</dbReference>
<feature type="domain" description="Thioredoxin" evidence="6">
    <location>
        <begin position="228"/>
        <end position="381"/>
    </location>
</feature>
<dbReference type="InterPro" id="IPR025380">
    <property type="entry name" value="DUF4369"/>
</dbReference>